<protein>
    <submittedName>
        <fullName evidence="1">Rac GTPase-activating protein 1</fullName>
    </submittedName>
</protein>
<accession>A0A2Z5ZHD9</accession>
<dbReference type="AlphaFoldDB" id="A0A2Z5ZHD9"/>
<sequence length="46" mass="5503">MTWWRLSLRFGAWSIGRLFLPCLLFARKVACRQAAVRKTKPYALYR</sequence>
<dbReference type="Proteomes" id="UP000270034">
    <property type="component" value="Chromosome"/>
</dbReference>
<reference evidence="1 2" key="1">
    <citation type="submission" date="2018-02" db="EMBL/GenBank/DDBJ databases">
        <title>Acetobacter orientalis genome.</title>
        <authorList>
            <person name="Nakashima N."/>
            <person name="Tamura T."/>
        </authorList>
    </citation>
    <scope>NUCLEOTIDE SEQUENCE [LARGE SCALE GENOMIC DNA]</scope>
    <source>
        <strain evidence="1 2">FAN1</strain>
    </source>
</reference>
<dbReference type="KEGG" id="aot:AcetOri_orf02142"/>
<organism evidence="1 2">
    <name type="scientific">Acetobacter orientalis</name>
    <dbReference type="NCBI Taxonomy" id="146474"/>
    <lineage>
        <taxon>Bacteria</taxon>
        <taxon>Pseudomonadati</taxon>
        <taxon>Pseudomonadota</taxon>
        <taxon>Alphaproteobacteria</taxon>
        <taxon>Acetobacterales</taxon>
        <taxon>Acetobacteraceae</taxon>
        <taxon>Acetobacter</taxon>
    </lineage>
</organism>
<gene>
    <name evidence="1" type="ORF">AcetOrient_orf02142</name>
</gene>
<dbReference type="EMBL" id="AP018515">
    <property type="protein sequence ID" value="BBC79775.1"/>
    <property type="molecule type" value="Genomic_DNA"/>
</dbReference>
<evidence type="ECO:0000313" key="1">
    <source>
        <dbReference type="EMBL" id="BBC79775.1"/>
    </source>
</evidence>
<proteinExistence type="predicted"/>
<name>A0A2Z5ZHD9_9PROT</name>
<evidence type="ECO:0000313" key="2">
    <source>
        <dbReference type="Proteomes" id="UP000270034"/>
    </source>
</evidence>